<gene>
    <name evidence="3" type="ORF">SAMN02927928_1855</name>
</gene>
<sequence length="224" mass="23542">MVASRIALALALAAGSLMASYAFAADEEVVAASRPAPLPTEAEQTKAKADLQAKASQASRPLTTEEQVAAWTARSPKISRSDDQDALWPADNDDGARRQVHGVASVTVGTGGYRSAYVSSLIPLGESGTLGIAVSQTDYGKNGGFGYYGDPYGYDGYGYGRGWGRRGGTSQSVGLSLDMTGQNRSGKSTPEGCAPGFRDGDRYVEPVWVTRMNGNRDCETSVEP</sequence>
<evidence type="ECO:0000313" key="4">
    <source>
        <dbReference type="Proteomes" id="UP000199150"/>
    </source>
</evidence>
<reference evidence="4" key="1">
    <citation type="submission" date="2016-10" db="EMBL/GenBank/DDBJ databases">
        <authorList>
            <person name="Varghese N."/>
            <person name="Submissions S."/>
        </authorList>
    </citation>
    <scope>NUCLEOTIDE SEQUENCE [LARGE SCALE GENOMIC DNA]</scope>
    <source>
        <strain evidence="4">CGMCC 1.3431</strain>
    </source>
</reference>
<dbReference type="OrthoDB" id="7188711at2"/>
<dbReference type="EMBL" id="FMTS01000002">
    <property type="protein sequence ID" value="SCW55360.1"/>
    <property type="molecule type" value="Genomic_DNA"/>
</dbReference>
<accession>A0A1G4RF21</accession>
<feature type="chain" id="PRO_5011562397" evidence="2">
    <location>
        <begin position="25"/>
        <end position="224"/>
    </location>
</feature>
<protein>
    <submittedName>
        <fullName evidence="3">Uncharacterized protein</fullName>
    </submittedName>
</protein>
<keyword evidence="2" id="KW-0732">Signal</keyword>
<proteinExistence type="predicted"/>
<keyword evidence="4" id="KW-1185">Reference proteome</keyword>
<evidence type="ECO:0000256" key="1">
    <source>
        <dbReference type="SAM" id="MobiDB-lite"/>
    </source>
</evidence>
<dbReference type="Proteomes" id="UP000199150">
    <property type="component" value="Unassembled WGS sequence"/>
</dbReference>
<feature type="compositionally biased region" description="Polar residues" evidence="1">
    <location>
        <begin position="54"/>
        <end position="66"/>
    </location>
</feature>
<name>A0A1G4RF21_9CAUL</name>
<dbReference type="RefSeq" id="WP_090647359.1">
    <property type="nucleotide sequence ID" value="NZ_CBCRYE010000004.1"/>
</dbReference>
<evidence type="ECO:0000256" key="2">
    <source>
        <dbReference type="SAM" id="SignalP"/>
    </source>
</evidence>
<dbReference type="STRING" id="260084.SAMN02927928_1855"/>
<feature type="region of interest" description="Disordered" evidence="1">
    <location>
        <begin position="35"/>
        <end position="95"/>
    </location>
</feature>
<feature type="signal peptide" evidence="2">
    <location>
        <begin position="1"/>
        <end position="24"/>
    </location>
</feature>
<organism evidence="3 4">
    <name type="scientific">Asticcacaulis taihuensis</name>
    <dbReference type="NCBI Taxonomy" id="260084"/>
    <lineage>
        <taxon>Bacteria</taxon>
        <taxon>Pseudomonadati</taxon>
        <taxon>Pseudomonadota</taxon>
        <taxon>Alphaproteobacteria</taxon>
        <taxon>Caulobacterales</taxon>
        <taxon>Caulobacteraceae</taxon>
        <taxon>Asticcacaulis</taxon>
    </lineage>
</organism>
<dbReference type="AlphaFoldDB" id="A0A1G4RF21"/>
<evidence type="ECO:0000313" key="3">
    <source>
        <dbReference type="EMBL" id="SCW55360.1"/>
    </source>
</evidence>